<accession>A0A370ACS3</accession>
<dbReference type="EMBL" id="SEHH01000003">
    <property type="protein sequence ID" value="TBX53195.1"/>
    <property type="molecule type" value="Genomic_DNA"/>
</dbReference>
<dbReference type="KEGG" id="lpx:ASU28_00240"/>
<organism evidence="1 2">
    <name type="scientific">Lactiplantibacillus paraplantarum</name>
    <dbReference type="NCBI Taxonomy" id="60520"/>
    <lineage>
        <taxon>Bacteria</taxon>
        <taxon>Bacillati</taxon>
        <taxon>Bacillota</taxon>
        <taxon>Bacilli</taxon>
        <taxon>Lactobacillales</taxon>
        <taxon>Lactobacillaceae</taxon>
        <taxon>Lactiplantibacillus</taxon>
    </lineage>
</organism>
<evidence type="ECO:0000313" key="2">
    <source>
        <dbReference type="Proteomes" id="UP000292648"/>
    </source>
</evidence>
<name>A0A370ACS3_9LACO</name>
<evidence type="ECO:0000313" key="1">
    <source>
        <dbReference type="EMBL" id="TBX53195.1"/>
    </source>
</evidence>
<gene>
    <name evidence="1" type="ORF">EUZ87_00230</name>
</gene>
<protein>
    <submittedName>
        <fullName evidence="1">Uncharacterized protein</fullName>
    </submittedName>
</protein>
<reference evidence="1 2" key="1">
    <citation type="submission" date="2019-01" db="EMBL/GenBank/DDBJ databases">
        <title>Draft genome sequence of Lactobacillus paraplantarum OSY-TC318, a Producer of the novel lantibiotic Paraplantaracin TC318.</title>
        <authorList>
            <person name="Hussein W.E."/>
            <person name="Huang E."/>
            <person name="Yousef A.E."/>
        </authorList>
    </citation>
    <scope>NUCLEOTIDE SEQUENCE [LARGE SCALE GENOMIC DNA]</scope>
    <source>
        <strain evidence="1 2">OSY-TC318</strain>
    </source>
</reference>
<dbReference type="Proteomes" id="UP000292648">
    <property type="component" value="Unassembled WGS sequence"/>
</dbReference>
<proteinExistence type="predicted"/>
<comment type="caution">
    <text evidence="1">The sequence shown here is derived from an EMBL/GenBank/DDBJ whole genome shotgun (WGS) entry which is preliminary data.</text>
</comment>
<sequence>MDFTDVYGIKHENCTLITPTEEYRRIIIFMDSVGRRFVAISPNPEPTKYGSAKSHWKQGKPNDAPKEYFHIDKKTANQYS</sequence>
<dbReference type="AlphaFoldDB" id="A0A370ACS3"/>
<dbReference type="RefSeq" id="WP_033611497.1">
    <property type="nucleotide sequence ID" value="NZ_CP013130.1"/>
</dbReference>